<organism evidence="2 3">
    <name type="scientific">Heterorhabditis bacteriophora</name>
    <name type="common">Entomopathogenic nematode worm</name>
    <dbReference type="NCBI Taxonomy" id="37862"/>
    <lineage>
        <taxon>Eukaryota</taxon>
        <taxon>Metazoa</taxon>
        <taxon>Ecdysozoa</taxon>
        <taxon>Nematoda</taxon>
        <taxon>Chromadorea</taxon>
        <taxon>Rhabditida</taxon>
        <taxon>Rhabditina</taxon>
        <taxon>Rhabditomorpha</taxon>
        <taxon>Strongyloidea</taxon>
        <taxon>Heterorhabditidae</taxon>
        <taxon>Heterorhabditis</taxon>
    </lineage>
</organism>
<reference evidence="3" key="1">
    <citation type="submission" date="2016-11" db="UniProtKB">
        <authorList>
            <consortium name="WormBaseParasite"/>
        </authorList>
    </citation>
    <scope>IDENTIFICATION</scope>
</reference>
<accession>A0A1I7X1R1</accession>
<name>A0A1I7X1R1_HETBA</name>
<feature type="domain" description="Ribonuclease H1 N-terminal" evidence="1">
    <location>
        <begin position="52"/>
        <end position="75"/>
    </location>
</feature>
<evidence type="ECO:0000313" key="3">
    <source>
        <dbReference type="WBParaSite" id="Hba_11334"/>
    </source>
</evidence>
<dbReference type="Proteomes" id="UP000095283">
    <property type="component" value="Unplaced"/>
</dbReference>
<evidence type="ECO:0000313" key="2">
    <source>
        <dbReference type="Proteomes" id="UP000095283"/>
    </source>
</evidence>
<protein>
    <submittedName>
        <fullName evidence="3">Cauli_VI domain-containing protein</fullName>
    </submittedName>
</protein>
<evidence type="ECO:0000259" key="1">
    <source>
        <dbReference type="Pfam" id="PF01693"/>
    </source>
</evidence>
<dbReference type="Pfam" id="PF01693">
    <property type="entry name" value="Cauli_VI"/>
    <property type="match status" value="2"/>
</dbReference>
<dbReference type="WBParaSite" id="Hba_11334">
    <property type="protein sequence ID" value="Hba_11334"/>
    <property type="gene ID" value="Hba_11334"/>
</dbReference>
<sequence length="91" mass="10554">MTICYAVAHGFKRGLFEEWNEARKQDTCNIIVHVLDSGYNIKLIHPGPNFKKYYAVARARTVGVFTDFKDVKKYVGLPYRRLSSTTLQKIR</sequence>
<dbReference type="InterPro" id="IPR011320">
    <property type="entry name" value="RNase_H1_N"/>
</dbReference>
<feature type="domain" description="Ribonuclease H1 N-terminal" evidence="1">
    <location>
        <begin position="5"/>
        <end position="25"/>
    </location>
</feature>
<proteinExistence type="predicted"/>
<dbReference type="AlphaFoldDB" id="A0A1I7X1R1"/>
<keyword evidence="2" id="KW-1185">Reference proteome</keyword>